<dbReference type="InterPro" id="IPR013766">
    <property type="entry name" value="Thioredoxin_domain"/>
</dbReference>
<dbReference type="InterPro" id="IPR036249">
    <property type="entry name" value="Thioredoxin-like_sf"/>
</dbReference>
<organism evidence="2 3">
    <name type="scientific">Winogradskyella immobilis</name>
    <dbReference type="NCBI Taxonomy" id="2816852"/>
    <lineage>
        <taxon>Bacteria</taxon>
        <taxon>Pseudomonadati</taxon>
        <taxon>Bacteroidota</taxon>
        <taxon>Flavobacteriia</taxon>
        <taxon>Flavobacteriales</taxon>
        <taxon>Flavobacteriaceae</taxon>
        <taxon>Winogradskyella</taxon>
    </lineage>
</organism>
<dbReference type="SUPFAM" id="SSF52833">
    <property type="entry name" value="Thioredoxin-like"/>
    <property type="match status" value="1"/>
</dbReference>
<dbReference type="EMBL" id="JAFMPT010000014">
    <property type="protein sequence ID" value="MCC1485027.1"/>
    <property type="molecule type" value="Genomic_DNA"/>
</dbReference>
<dbReference type="Gene3D" id="3.40.30.10">
    <property type="entry name" value="Glutaredoxin"/>
    <property type="match status" value="1"/>
</dbReference>
<name>A0ABS8EPV9_9FLAO</name>
<dbReference type="PANTHER" id="PTHR42852">
    <property type="entry name" value="THIOL:DISULFIDE INTERCHANGE PROTEIN DSBE"/>
    <property type="match status" value="1"/>
</dbReference>
<sequence length="187" mass="21607">MKKANKTRRNNIIFLLIIMLLILPQTRQPIQVMLHKGLSYINSASSIDVSKRESLENYNWKLLDESGSIYDLNDAKGKVIVINFWATWCPPCIAEMPSLEKLYVKYKEDVVFLFVTNEDKELTTKFKENKNYTFPSYQPVTDGLFEVKSIPRTFVIDKKGKIAIDKSGALDWFSTSIQEEIKTLLKS</sequence>
<comment type="caution">
    <text evidence="2">The sequence shown here is derived from an EMBL/GenBank/DDBJ whole genome shotgun (WGS) entry which is preliminary data.</text>
</comment>
<dbReference type="InterPro" id="IPR050553">
    <property type="entry name" value="Thioredoxin_ResA/DsbE_sf"/>
</dbReference>
<evidence type="ECO:0000313" key="2">
    <source>
        <dbReference type="EMBL" id="MCC1485027.1"/>
    </source>
</evidence>
<protein>
    <submittedName>
        <fullName evidence="2">TlpA family protein disulfide reductase</fullName>
    </submittedName>
</protein>
<evidence type="ECO:0000259" key="1">
    <source>
        <dbReference type="PROSITE" id="PS51352"/>
    </source>
</evidence>
<dbReference type="Proteomes" id="UP000778797">
    <property type="component" value="Unassembled WGS sequence"/>
</dbReference>
<gene>
    <name evidence="2" type="ORF">J1C55_10535</name>
</gene>
<dbReference type="PROSITE" id="PS51352">
    <property type="entry name" value="THIOREDOXIN_2"/>
    <property type="match status" value="1"/>
</dbReference>
<accession>A0ABS8EPV9</accession>
<dbReference type="InterPro" id="IPR000866">
    <property type="entry name" value="AhpC/TSA"/>
</dbReference>
<dbReference type="CDD" id="cd02966">
    <property type="entry name" value="TlpA_like_family"/>
    <property type="match status" value="1"/>
</dbReference>
<keyword evidence="3" id="KW-1185">Reference proteome</keyword>
<proteinExistence type="predicted"/>
<feature type="domain" description="Thioredoxin" evidence="1">
    <location>
        <begin position="44"/>
        <end position="186"/>
    </location>
</feature>
<reference evidence="3" key="1">
    <citation type="submission" date="2021-03" db="EMBL/GenBank/DDBJ databases">
        <title>Genome of Cognatishimia sp. F0-27.</title>
        <authorList>
            <person name="Ping X."/>
        </authorList>
    </citation>
    <scope>NUCLEOTIDE SEQUENCE [LARGE SCALE GENOMIC DNA]</scope>
    <source>
        <strain evidence="3">E313</strain>
    </source>
</reference>
<dbReference type="PANTHER" id="PTHR42852:SF17">
    <property type="entry name" value="THIOREDOXIN-LIKE PROTEIN HI_1115"/>
    <property type="match status" value="1"/>
</dbReference>
<reference evidence="3" key="2">
    <citation type="submission" date="2023-07" db="EMBL/GenBank/DDBJ databases">
        <title>Genome of Winogradskyella sp. E313.</title>
        <authorList>
            <person name="Zhou Y."/>
        </authorList>
    </citation>
    <scope>NUCLEOTIDE SEQUENCE [LARGE SCALE GENOMIC DNA]</scope>
    <source>
        <strain evidence="3">E313</strain>
    </source>
</reference>
<evidence type="ECO:0000313" key="3">
    <source>
        <dbReference type="Proteomes" id="UP000778797"/>
    </source>
</evidence>
<dbReference type="Pfam" id="PF00578">
    <property type="entry name" value="AhpC-TSA"/>
    <property type="match status" value="1"/>
</dbReference>